<dbReference type="Pfam" id="PF09744">
    <property type="entry name" value="RH1"/>
    <property type="match status" value="1"/>
</dbReference>
<dbReference type="InterPro" id="IPR036322">
    <property type="entry name" value="WD40_repeat_dom_sf"/>
</dbReference>
<organism evidence="20 21">
    <name type="scientific">Anabas testudineus</name>
    <name type="common">Climbing perch</name>
    <name type="synonym">Anthias testudineus</name>
    <dbReference type="NCBI Taxonomy" id="64144"/>
    <lineage>
        <taxon>Eukaryota</taxon>
        <taxon>Metazoa</taxon>
        <taxon>Chordata</taxon>
        <taxon>Craniata</taxon>
        <taxon>Vertebrata</taxon>
        <taxon>Euteleostomi</taxon>
        <taxon>Actinopterygii</taxon>
        <taxon>Neopterygii</taxon>
        <taxon>Teleostei</taxon>
        <taxon>Neoteleostei</taxon>
        <taxon>Acanthomorphata</taxon>
        <taxon>Anabantaria</taxon>
        <taxon>Anabantiformes</taxon>
        <taxon>Anabantoidei</taxon>
        <taxon>Anabantidae</taxon>
        <taxon>Anabas</taxon>
    </lineage>
</organism>
<keyword evidence="17" id="KW-0812">Transmembrane</keyword>
<reference evidence="20" key="2">
    <citation type="submission" date="2025-08" db="UniProtKB">
        <authorList>
            <consortium name="Ensembl"/>
        </authorList>
    </citation>
    <scope>IDENTIFICATION</scope>
</reference>
<comment type="similarity">
    <text evidence="3">Belongs to the JIP scaffold family.</text>
</comment>
<dbReference type="InterPro" id="IPR034743">
    <property type="entry name" value="RH1"/>
</dbReference>
<dbReference type="GO" id="GO:0019894">
    <property type="term" value="F:kinesin binding"/>
    <property type="evidence" value="ECO:0007669"/>
    <property type="project" value="TreeGrafter"/>
</dbReference>
<comment type="function">
    <text evidence="10">The JNK-interacting protein (JIP) group of scaffold proteins selectively mediates JNK signaling by aggregating specific components of the MAPK cascade to form a functional JNK signaling module. Regulates lysosomal positioning by acting as an adapter protein which links PIP4P1-positive lysosomes to the dynein-dynactin complex. Assists PIKFYVE selective functionality in microtubule-based endosome-to-TGN trafficking.</text>
</comment>
<dbReference type="Gene3D" id="1.20.5.1000">
    <property type="entry name" value="arf6 gtpase in complex with a specific effector, jip4"/>
    <property type="match status" value="1"/>
</dbReference>
<dbReference type="PANTHER" id="PTHR13886">
    <property type="entry name" value="JNK/SAPK-ASSOCIATED PROTEIN"/>
    <property type="match status" value="1"/>
</dbReference>
<dbReference type="Pfam" id="PF16471">
    <property type="entry name" value="JIP_LZII"/>
    <property type="match status" value="1"/>
</dbReference>
<dbReference type="FunFam" id="1.20.5.1000:FF:000001">
    <property type="entry name" value="C-Jun-amino-terminal kinase-interacting protein 3 isoform X2"/>
    <property type="match status" value="1"/>
</dbReference>
<proteinExistence type="inferred from homology"/>
<evidence type="ECO:0000256" key="9">
    <source>
        <dbReference type="ARBA" id="ARBA00023228"/>
    </source>
</evidence>
<evidence type="ECO:0000256" key="3">
    <source>
        <dbReference type="ARBA" id="ARBA00009866"/>
    </source>
</evidence>
<reference evidence="20" key="1">
    <citation type="submission" date="2021-04" db="EMBL/GenBank/DDBJ databases">
        <authorList>
            <consortium name="Wellcome Sanger Institute Data Sharing"/>
        </authorList>
    </citation>
    <scope>NUCLEOTIDE SEQUENCE [LARGE SCALE GENOMIC DNA]</scope>
</reference>
<feature type="region of interest" description="Disordered" evidence="16">
    <location>
        <begin position="206"/>
        <end position="296"/>
    </location>
</feature>
<reference evidence="20" key="3">
    <citation type="submission" date="2025-09" db="UniProtKB">
        <authorList>
            <consortium name="Ensembl"/>
        </authorList>
    </citation>
    <scope>IDENTIFICATION</scope>
</reference>
<dbReference type="Gene3D" id="1.20.58.1770">
    <property type="match status" value="1"/>
</dbReference>
<keyword evidence="9" id="KW-0458">Lysosome</keyword>
<dbReference type="GO" id="GO:0030159">
    <property type="term" value="F:signaling receptor complex adaptor activity"/>
    <property type="evidence" value="ECO:0007669"/>
    <property type="project" value="TreeGrafter"/>
</dbReference>
<evidence type="ECO:0000313" key="21">
    <source>
        <dbReference type="Proteomes" id="UP000265040"/>
    </source>
</evidence>
<dbReference type="InterPro" id="IPR015943">
    <property type="entry name" value="WD40/YVTN_repeat-like_dom_sf"/>
</dbReference>
<dbReference type="SUPFAM" id="SSF50978">
    <property type="entry name" value="WD40 repeat-like"/>
    <property type="match status" value="1"/>
</dbReference>
<feature type="domain" description="RH2" evidence="19">
    <location>
        <begin position="445"/>
        <end position="519"/>
    </location>
</feature>
<dbReference type="InterPro" id="IPR039911">
    <property type="entry name" value="JIP3/JIP4"/>
</dbReference>
<evidence type="ECO:0000256" key="13">
    <source>
        <dbReference type="ARBA" id="ARBA00077184"/>
    </source>
</evidence>
<evidence type="ECO:0000256" key="2">
    <source>
        <dbReference type="ARBA" id="ARBA00004656"/>
    </source>
</evidence>
<evidence type="ECO:0000256" key="11">
    <source>
        <dbReference type="ARBA" id="ARBA00071160"/>
    </source>
</evidence>
<evidence type="ECO:0000259" key="19">
    <source>
        <dbReference type="PROSITE" id="PS51777"/>
    </source>
</evidence>
<dbReference type="FunFam" id="1.20.58.1770:FF:000001">
    <property type="entry name" value="C-Jun-amino-terminal kinase-interacting protein 3 isoform X1"/>
    <property type="match status" value="1"/>
</dbReference>
<dbReference type="GO" id="GO:0008432">
    <property type="term" value="F:JUN kinase binding"/>
    <property type="evidence" value="ECO:0007669"/>
    <property type="project" value="TreeGrafter"/>
</dbReference>
<evidence type="ECO:0000256" key="17">
    <source>
        <dbReference type="SAM" id="Phobius"/>
    </source>
</evidence>
<feature type="transmembrane region" description="Helical" evidence="17">
    <location>
        <begin position="179"/>
        <end position="197"/>
    </location>
</feature>
<evidence type="ECO:0000256" key="12">
    <source>
        <dbReference type="ARBA" id="ARBA00075367"/>
    </source>
</evidence>
<feature type="coiled-coil region" evidence="15">
    <location>
        <begin position="127"/>
        <end position="161"/>
    </location>
</feature>
<accession>A0A7N5ZZK0</accession>
<dbReference type="Pfam" id="PF19056">
    <property type="entry name" value="WD40_2"/>
    <property type="match status" value="1"/>
</dbReference>
<keyword evidence="8 17" id="KW-0472">Membrane</keyword>
<evidence type="ECO:0000256" key="8">
    <source>
        <dbReference type="ARBA" id="ARBA00023136"/>
    </source>
</evidence>
<feature type="coiled-coil region" evidence="15">
    <location>
        <begin position="386"/>
        <end position="473"/>
    </location>
</feature>
<feature type="compositionally biased region" description="Polar residues" evidence="16">
    <location>
        <begin position="228"/>
        <end position="267"/>
    </location>
</feature>
<comment type="subcellular location">
    <subcellularLocation>
        <location evidence="1">Cytoplasm</location>
        <location evidence="1">Perinuclear region</location>
    </subcellularLocation>
    <subcellularLocation>
        <location evidence="2">Lysosome membrane</location>
    </subcellularLocation>
</comment>
<evidence type="ECO:0000256" key="7">
    <source>
        <dbReference type="ARBA" id="ARBA00023054"/>
    </source>
</evidence>
<dbReference type="GeneTree" id="ENSGT00940000153496"/>
<keyword evidence="7 15" id="KW-0175">Coiled coil</keyword>
<dbReference type="FunFam" id="2.130.10.10:FF:000700">
    <property type="entry name" value="Sperm-associated antigen 9a"/>
    <property type="match status" value="1"/>
</dbReference>
<evidence type="ECO:0000256" key="10">
    <source>
        <dbReference type="ARBA" id="ARBA00056878"/>
    </source>
</evidence>
<dbReference type="InterPro" id="IPR034744">
    <property type="entry name" value="RH2"/>
</dbReference>
<feature type="transmembrane region" description="Helical" evidence="17">
    <location>
        <begin position="499"/>
        <end position="518"/>
    </location>
</feature>
<evidence type="ECO:0000313" key="20">
    <source>
        <dbReference type="Ensembl" id="ENSATEP00000038794.1"/>
    </source>
</evidence>
<feature type="coiled-coil region" evidence="15">
    <location>
        <begin position="67"/>
        <end position="101"/>
    </location>
</feature>
<evidence type="ECO:0000256" key="15">
    <source>
        <dbReference type="SAM" id="Coils"/>
    </source>
</evidence>
<dbReference type="PROSITE" id="PS51777">
    <property type="entry name" value="RH2"/>
    <property type="match status" value="1"/>
</dbReference>
<dbReference type="Gene3D" id="2.130.10.10">
    <property type="entry name" value="YVTN repeat-like/Quinoprotein amine dehydrogenase"/>
    <property type="match status" value="1"/>
</dbReference>
<keyword evidence="21" id="KW-1185">Reference proteome</keyword>
<dbReference type="PANTHER" id="PTHR13886:SF2">
    <property type="entry name" value="C-JUN-AMINO-TERMINAL KINASE-INTERACTING PROTEIN 4"/>
    <property type="match status" value="1"/>
</dbReference>
<evidence type="ECO:0000259" key="18">
    <source>
        <dbReference type="PROSITE" id="PS51776"/>
    </source>
</evidence>
<evidence type="ECO:0000256" key="14">
    <source>
        <dbReference type="ARBA" id="ARBA00078388"/>
    </source>
</evidence>
<dbReference type="GO" id="GO:0005765">
    <property type="term" value="C:lysosomal membrane"/>
    <property type="evidence" value="ECO:0007669"/>
    <property type="project" value="UniProtKB-SubCell"/>
</dbReference>
<protein>
    <recommendedName>
        <fullName evidence="11">C-Jun-amino-terminal kinase-interacting protein 4</fullName>
    </recommendedName>
    <alternativeName>
        <fullName evidence="13">JNK-associated leucine-zipper protein</fullName>
    </alternativeName>
    <alternativeName>
        <fullName evidence="14">Mitogen-activated protein kinase 8-interacting protein 4</fullName>
    </alternativeName>
    <alternativeName>
        <fullName evidence="12">Sperm-associated antigen 9</fullName>
    </alternativeName>
</protein>
<evidence type="ECO:0000256" key="5">
    <source>
        <dbReference type="ARBA" id="ARBA00022553"/>
    </source>
</evidence>
<dbReference type="Ensembl" id="ENSATET00000049145.2">
    <property type="protein sequence ID" value="ENSATEP00000038794.1"/>
    <property type="gene ID" value="ENSATEG00000005171.3"/>
</dbReference>
<keyword evidence="17" id="KW-1133">Transmembrane helix</keyword>
<keyword evidence="4" id="KW-0963">Cytoplasm</keyword>
<dbReference type="PROSITE" id="PS51776">
    <property type="entry name" value="RH1"/>
    <property type="match status" value="1"/>
</dbReference>
<keyword evidence="6" id="KW-0007">Acetylation</keyword>
<sequence>MELDDVVLYQDDSGNSTMMSERVSGLASSIYREFERLIEKYDEDVVKELMPLVVAVLENLDSVFAVNQEHEVDLELLKEDNEQLVTQYEREKALRKHAEERYITLEDSQEGEKKDLQGRVVMLESHTRQLELKTKNYADQISRLEEREAELKKEYNALHQRHTEVNCCTLPAFTSCSSFLVYLLFLFFFFLLLFLYFKDELSKANHSGSKSSSPSHQGSVSKSGVRASLQSGGSQSNTLASSQGGTSKSNTPTSTYSGNSQSTTPLSPSHGEASTGVSPVSSLGGGSTASDVTMESVDTSLQKQDFFLFSLPLICPSSTPTKGGIENLAFDRNTDSLFEELSSAGNDLIGDVDEGADLLGMGREVEHLIHENTQLLETKNALNVVKNDLIARVDELSCEKEVLRGELDAVTQAKCKLEEKNKELEEELKKWVVLFLQSDVPTAQRKRFTRVEMARVLMERNQYKERLMELQEAVRWTEMIRASKESPALPEKKKSMVTVFYVFNVAFFLYSMLCGLPADNVVSRREQKRAQYQQVKAHVQKEDGRVQAYGWSLPKKYKANGGQTENKMKNLPVPVFLRPLDEKDPSMKLWCAAGVNLSGGKTRDGGSIIGASVFYSDVSRPESPRKKMGSQSKLLQQDDLSSLVWICTSTQSTTKVVVVDANQPGNILESFFICNSHVLCIASVPGARETDYPVGPAGDDILSSANSSSAGDDSVLGGITVVGCAAEGTAVVAQTADIGTESKPAEEATEATEASAGLADQRETLRGVYTEHVFTDPLGAQESDLFKDGVSSNPNDEEQDLMREEAQKMSSVLPTMWLGAQNGCVYVHSSVAQWKKCLHSIKLKDSVLGIVHVKGRVLVGLSDGTLAIFHRGVDGQWDLTNYHLLDLGTPHHSIRCMTVVHDKVWCGYRNKIYVVQPKAMKIEKSFDAHPRKDSQVRLLTWDGDGIWVSIRLDSTLRLFHAHTYQHLQDVDIEPYVSKMLGTGKLGFSFVRITALMVSCNRLWIGTGNGVIISIPLTETAANQVTKAAGNHPGSVVRVYGDDSGDKVTTGTFVPYCSMAHAQLCFHGHRDAVKFFTAVPGEYLFTVCVSVLSGHALPSVSCGGEAAGDKATDVSAQEGTKSVLVMSGGEGYIDFRMGDEDSEKEEGEDLQLNLQPCLAKAERSHLIVWHVMVNED</sequence>
<dbReference type="GO" id="GO:0016192">
    <property type="term" value="P:vesicle-mediated transport"/>
    <property type="evidence" value="ECO:0007669"/>
    <property type="project" value="TreeGrafter"/>
</dbReference>
<name>A0A7N5ZZK0_ANATE</name>
<dbReference type="GO" id="GO:0005078">
    <property type="term" value="F:MAP-kinase scaffold activity"/>
    <property type="evidence" value="ECO:0007669"/>
    <property type="project" value="InterPro"/>
</dbReference>
<evidence type="ECO:0000256" key="6">
    <source>
        <dbReference type="ARBA" id="ARBA00022990"/>
    </source>
</evidence>
<evidence type="ECO:0000256" key="1">
    <source>
        <dbReference type="ARBA" id="ARBA00004556"/>
    </source>
</evidence>
<feature type="compositionally biased region" description="Low complexity" evidence="16">
    <location>
        <begin position="206"/>
        <end position="224"/>
    </location>
</feature>
<dbReference type="AlphaFoldDB" id="A0A7N5ZZK0"/>
<evidence type="ECO:0000256" key="4">
    <source>
        <dbReference type="ARBA" id="ARBA00022490"/>
    </source>
</evidence>
<gene>
    <name evidence="20" type="primary">SPAG9</name>
</gene>
<evidence type="ECO:0000256" key="16">
    <source>
        <dbReference type="SAM" id="MobiDB-lite"/>
    </source>
</evidence>
<keyword evidence="5" id="KW-0597">Phosphoprotein</keyword>
<dbReference type="InterPro" id="IPR032486">
    <property type="entry name" value="JIP_LZII"/>
</dbReference>
<dbReference type="GO" id="GO:0005829">
    <property type="term" value="C:cytosol"/>
    <property type="evidence" value="ECO:0007669"/>
    <property type="project" value="UniProtKB-ARBA"/>
</dbReference>
<dbReference type="GO" id="GO:0048471">
    <property type="term" value="C:perinuclear region of cytoplasm"/>
    <property type="evidence" value="ECO:0007669"/>
    <property type="project" value="UniProtKB-SubCell"/>
</dbReference>
<feature type="domain" description="RH1" evidence="18">
    <location>
        <begin position="6"/>
        <end position="94"/>
    </location>
</feature>
<dbReference type="Proteomes" id="UP000265040">
    <property type="component" value="Chromosome 19"/>
</dbReference>